<name>A0A0D3FK35_9ORYZ</name>
<dbReference type="EnsemblPlants" id="OBART03G22220.1">
    <property type="protein sequence ID" value="OBART03G22220.1"/>
    <property type="gene ID" value="OBART03G22220"/>
</dbReference>
<proteinExistence type="predicted"/>
<dbReference type="AlphaFoldDB" id="A0A0D3FK35"/>
<keyword evidence="2" id="KW-1185">Reference proteome</keyword>
<dbReference type="Gramene" id="OBART03G22220.1">
    <property type="protein sequence ID" value="OBART03G22220.1"/>
    <property type="gene ID" value="OBART03G22220"/>
</dbReference>
<evidence type="ECO:0000313" key="1">
    <source>
        <dbReference type="EnsemblPlants" id="OBART03G22220.1"/>
    </source>
</evidence>
<dbReference type="HOGENOM" id="CLU_2889324_0_0_1"/>
<evidence type="ECO:0000313" key="2">
    <source>
        <dbReference type="Proteomes" id="UP000026960"/>
    </source>
</evidence>
<reference evidence="1" key="2">
    <citation type="submission" date="2015-03" db="UniProtKB">
        <authorList>
            <consortium name="EnsemblPlants"/>
        </authorList>
    </citation>
    <scope>IDENTIFICATION</scope>
</reference>
<reference evidence="1" key="1">
    <citation type="journal article" date="2009" name="Rice">
        <title>De Novo Next Generation Sequencing of Plant Genomes.</title>
        <authorList>
            <person name="Rounsley S."/>
            <person name="Marri P.R."/>
            <person name="Yu Y."/>
            <person name="He R."/>
            <person name="Sisneros N."/>
            <person name="Goicoechea J.L."/>
            <person name="Lee S.J."/>
            <person name="Angelova A."/>
            <person name="Kudrna D."/>
            <person name="Luo M."/>
            <person name="Affourtit J."/>
            <person name="Desany B."/>
            <person name="Knight J."/>
            <person name="Niazi F."/>
            <person name="Egholm M."/>
            <person name="Wing R.A."/>
        </authorList>
    </citation>
    <scope>NUCLEOTIDE SEQUENCE [LARGE SCALE GENOMIC DNA]</scope>
    <source>
        <strain evidence="1">cv. IRGC 105608</strain>
    </source>
</reference>
<sequence length="63" mass="6990">MEEMASARRAKAFGEEEDVWRGRAVAAGRQLGEEERRRRFGEEDAYWGGAAARRIASSSTAGE</sequence>
<dbReference type="Proteomes" id="UP000026960">
    <property type="component" value="Chromosome 3"/>
</dbReference>
<accession>A0A0D3FK35</accession>
<protein>
    <submittedName>
        <fullName evidence="1">Uncharacterized protein</fullName>
    </submittedName>
</protein>
<dbReference type="PaxDb" id="65489-OBART03G22220.1"/>
<organism evidence="1">
    <name type="scientific">Oryza barthii</name>
    <dbReference type="NCBI Taxonomy" id="65489"/>
    <lineage>
        <taxon>Eukaryota</taxon>
        <taxon>Viridiplantae</taxon>
        <taxon>Streptophyta</taxon>
        <taxon>Embryophyta</taxon>
        <taxon>Tracheophyta</taxon>
        <taxon>Spermatophyta</taxon>
        <taxon>Magnoliopsida</taxon>
        <taxon>Liliopsida</taxon>
        <taxon>Poales</taxon>
        <taxon>Poaceae</taxon>
        <taxon>BOP clade</taxon>
        <taxon>Oryzoideae</taxon>
        <taxon>Oryzeae</taxon>
        <taxon>Oryzinae</taxon>
        <taxon>Oryza</taxon>
    </lineage>
</organism>